<dbReference type="EMBL" id="AP023396">
    <property type="protein sequence ID" value="BCK54882.1"/>
    <property type="molecule type" value="Genomic_DNA"/>
</dbReference>
<dbReference type="InterPro" id="IPR016032">
    <property type="entry name" value="Sig_transdc_resp-reg_C-effctor"/>
</dbReference>
<dbReference type="InterPro" id="IPR000792">
    <property type="entry name" value="Tscrpt_reg_LuxR_C"/>
</dbReference>
<dbReference type="Pfam" id="PF00196">
    <property type="entry name" value="GerE"/>
    <property type="match status" value="1"/>
</dbReference>
<dbReference type="SUPFAM" id="SSF46894">
    <property type="entry name" value="C-terminal effector domain of the bipartite response regulators"/>
    <property type="match status" value="1"/>
</dbReference>
<dbReference type="PANTHER" id="PTHR47691:SF3">
    <property type="entry name" value="HTH-TYPE TRANSCRIPTIONAL REGULATOR RV0890C-RELATED"/>
    <property type="match status" value="1"/>
</dbReference>
<dbReference type="CDD" id="cd06170">
    <property type="entry name" value="LuxR_C_like"/>
    <property type="match status" value="1"/>
</dbReference>
<dbReference type="Proteomes" id="UP000516173">
    <property type="component" value="Chromosome"/>
</dbReference>
<dbReference type="Gene3D" id="3.40.50.300">
    <property type="entry name" value="P-loop containing nucleotide triphosphate hydrolases"/>
    <property type="match status" value="1"/>
</dbReference>
<dbReference type="PRINTS" id="PR00038">
    <property type="entry name" value="HTHLUXR"/>
</dbReference>
<dbReference type="PROSITE" id="PS50043">
    <property type="entry name" value="HTH_LUXR_2"/>
    <property type="match status" value="1"/>
</dbReference>
<gene>
    <name evidence="2" type="ORF">NWFMUON74_26540</name>
</gene>
<evidence type="ECO:0000259" key="1">
    <source>
        <dbReference type="PROSITE" id="PS50043"/>
    </source>
</evidence>
<sequence>MWRRGGTAKVRVVGMSAGYSGTAESAERADDFVGRDRELDALVALLARGTRLVTLIGPGGIGKTRLAAQACRRLERSRRTGVHWCRLARVPAGSPVAVLDEEIARSVVSADYSGRSAWEAAVSALSGATARPVLVMDNCEHVLASAGAVIARLLEAVPALCVVATSREAVGWVDEYRFIVPPLSQEQALALFRRRAEMAGHPIVGADQAAVAEEICRHMDGHPLFVRLAAGCLVRRPLATILEQLADDPESDRRLDWPGPALGGEPRHRTIGEVIGWSYGLCGEQEKLLFDRLSVFAGGYDTGPPAGPAAVGAEPEAIRAVCADPDDEPAVARKPLARNEIEPLLERLAEQSLVTRHISTTAVRYSLSENLRVFARQRLSERSTSGTDEPARLAARHRDYYRDQVLSAATGCFGPAERDLMAWAAGSWNDIVTAIERSLAVGDGGTHGLEICVGLLTLRLPFFQGSLREMRAWTERALAVTGTAAPDELRVTARALLIWITLCQGEIRHAERMLDDCVEDCAPGLGSGWREDPRTDAGLPAAVDFAWGVELMLARRDPVSVTVLERARDKFDRAGNISGSIPSEQFAALASALLGPPEQARRLAQRYLDRTAAAGMSWTRSWAQLTWSIALTRLGEPVEALAVQRAVLQALTPSREQWGALWAVEFRTWSLARLLVDPPSGRAGERRAPAALATEIALLAGGTRRMRDRLGVDIEQLGPFADYSRDAVRAAEKVLGARAFDAAVARGAELRPESSEVQRLAMGTLSLAERPAPARRGGEPAPRWHTLTAAEQEVAGLAAAGWTNAEIAARRGRSRRTVDAQVAAILQKLQITSRSAITRFVPAAFPGPESPGGPTSAPH</sequence>
<accession>A0A7G1KHV7</accession>
<proteinExistence type="predicted"/>
<dbReference type="InterPro" id="IPR027417">
    <property type="entry name" value="P-loop_NTPase"/>
</dbReference>
<dbReference type="PANTHER" id="PTHR47691">
    <property type="entry name" value="REGULATOR-RELATED"/>
    <property type="match status" value="1"/>
</dbReference>
<feature type="domain" description="HTH luxR-type" evidence="1">
    <location>
        <begin position="780"/>
        <end position="845"/>
    </location>
</feature>
<dbReference type="InterPro" id="IPR036388">
    <property type="entry name" value="WH-like_DNA-bd_sf"/>
</dbReference>
<organism evidence="2 3">
    <name type="scientific">Nocardia wallacei</name>
    <dbReference type="NCBI Taxonomy" id="480035"/>
    <lineage>
        <taxon>Bacteria</taxon>
        <taxon>Bacillati</taxon>
        <taxon>Actinomycetota</taxon>
        <taxon>Actinomycetes</taxon>
        <taxon>Mycobacteriales</taxon>
        <taxon>Nocardiaceae</taxon>
        <taxon>Nocardia</taxon>
    </lineage>
</organism>
<evidence type="ECO:0000313" key="2">
    <source>
        <dbReference type="EMBL" id="BCK54882.1"/>
    </source>
</evidence>
<dbReference type="GO" id="GO:0006355">
    <property type="term" value="P:regulation of DNA-templated transcription"/>
    <property type="evidence" value="ECO:0007669"/>
    <property type="project" value="InterPro"/>
</dbReference>
<evidence type="ECO:0000313" key="3">
    <source>
        <dbReference type="Proteomes" id="UP000516173"/>
    </source>
</evidence>
<keyword evidence="3" id="KW-1185">Reference proteome</keyword>
<dbReference type="Gene3D" id="1.10.10.10">
    <property type="entry name" value="Winged helix-like DNA-binding domain superfamily/Winged helix DNA-binding domain"/>
    <property type="match status" value="1"/>
</dbReference>
<dbReference type="SMART" id="SM00421">
    <property type="entry name" value="HTH_LUXR"/>
    <property type="match status" value="1"/>
</dbReference>
<dbReference type="AlphaFoldDB" id="A0A7G1KHV7"/>
<dbReference type="InterPro" id="IPR041664">
    <property type="entry name" value="AAA_16"/>
</dbReference>
<dbReference type="KEGG" id="nwl:NWFMUON74_26540"/>
<dbReference type="Pfam" id="PF13191">
    <property type="entry name" value="AAA_16"/>
    <property type="match status" value="1"/>
</dbReference>
<dbReference type="SUPFAM" id="SSF52540">
    <property type="entry name" value="P-loop containing nucleoside triphosphate hydrolases"/>
    <property type="match status" value="1"/>
</dbReference>
<dbReference type="GO" id="GO:0003677">
    <property type="term" value="F:DNA binding"/>
    <property type="evidence" value="ECO:0007669"/>
    <property type="project" value="InterPro"/>
</dbReference>
<reference evidence="2 3" key="1">
    <citation type="submission" date="2020-08" db="EMBL/GenBank/DDBJ databases">
        <title>Genome Sequencing of Nocardia wallacei strain FMUON74 and assembly.</title>
        <authorList>
            <person name="Toyokawa M."/>
            <person name="Uesaka K."/>
        </authorList>
    </citation>
    <scope>NUCLEOTIDE SEQUENCE [LARGE SCALE GENOMIC DNA]</scope>
    <source>
        <strain evidence="2 3">FMUON74</strain>
    </source>
</reference>
<name>A0A7G1KHV7_9NOCA</name>
<protein>
    <recommendedName>
        <fullName evidence="1">HTH luxR-type domain-containing protein</fullName>
    </recommendedName>
</protein>